<sequence>MQRKAEQGTFGGRVRRPKVCSEPKVTNLLRQVRRPKLSSRAESPNFQGRV</sequence>
<name>A0ACB7HHM1_MANES</name>
<organism evidence="1 2">
    <name type="scientific">Manihot esculenta</name>
    <name type="common">Cassava</name>
    <name type="synonym">Jatropha manihot</name>
    <dbReference type="NCBI Taxonomy" id="3983"/>
    <lineage>
        <taxon>Eukaryota</taxon>
        <taxon>Viridiplantae</taxon>
        <taxon>Streptophyta</taxon>
        <taxon>Embryophyta</taxon>
        <taxon>Tracheophyta</taxon>
        <taxon>Spermatophyta</taxon>
        <taxon>Magnoliopsida</taxon>
        <taxon>eudicotyledons</taxon>
        <taxon>Gunneridae</taxon>
        <taxon>Pentapetalae</taxon>
        <taxon>rosids</taxon>
        <taxon>fabids</taxon>
        <taxon>Malpighiales</taxon>
        <taxon>Euphorbiaceae</taxon>
        <taxon>Crotonoideae</taxon>
        <taxon>Manihoteae</taxon>
        <taxon>Manihot</taxon>
    </lineage>
</organism>
<comment type="caution">
    <text evidence="1">The sequence shown here is derived from an EMBL/GenBank/DDBJ whole genome shotgun (WGS) entry which is preliminary data.</text>
</comment>
<protein>
    <submittedName>
        <fullName evidence="1">Uncharacterized protein</fullName>
    </submittedName>
</protein>
<evidence type="ECO:0000313" key="1">
    <source>
        <dbReference type="EMBL" id="KAG8651449.1"/>
    </source>
</evidence>
<dbReference type="Proteomes" id="UP000091857">
    <property type="component" value="Chromosome 7"/>
</dbReference>
<proteinExistence type="predicted"/>
<reference evidence="2" key="1">
    <citation type="journal article" date="2016" name="Nat. Biotechnol.">
        <title>Sequencing wild and cultivated cassava and related species reveals extensive interspecific hybridization and genetic diversity.</title>
        <authorList>
            <person name="Bredeson J.V."/>
            <person name="Lyons J.B."/>
            <person name="Prochnik S.E."/>
            <person name="Wu G.A."/>
            <person name="Ha C.M."/>
            <person name="Edsinger-Gonzales E."/>
            <person name="Grimwood J."/>
            <person name="Schmutz J."/>
            <person name="Rabbi I.Y."/>
            <person name="Egesi C."/>
            <person name="Nauluvula P."/>
            <person name="Lebot V."/>
            <person name="Ndunguru J."/>
            <person name="Mkamilo G."/>
            <person name="Bart R.S."/>
            <person name="Setter T.L."/>
            <person name="Gleadow R.M."/>
            <person name="Kulakow P."/>
            <person name="Ferguson M.E."/>
            <person name="Rounsley S."/>
            <person name="Rokhsar D.S."/>
        </authorList>
    </citation>
    <scope>NUCLEOTIDE SEQUENCE [LARGE SCALE GENOMIC DNA]</scope>
    <source>
        <strain evidence="2">cv. AM560-2</strain>
    </source>
</reference>
<keyword evidence="2" id="KW-1185">Reference proteome</keyword>
<evidence type="ECO:0000313" key="2">
    <source>
        <dbReference type="Proteomes" id="UP000091857"/>
    </source>
</evidence>
<accession>A0ACB7HHM1</accession>
<gene>
    <name evidence="1" type="ORF">MANES_07G127902v8</name>
</gene>
<dbReference type="EMBL" id="CM004393">
    <property type="protein sequence ID" value="KAG8651449.1"/>
    <property type="molecule type" value="Genomic_DNA"/>
</dbReference>